<keyword evidence="2 4" id="KW-0863">Zinc-finger</keyword>
<feature type="zinc finger region" description="TRAF-type" evidence="4">
    <location>
        <begin position="164"/>
        <end position="210"/>
    </location>
</feature>
<dbReference type="OrthoDB" id="2536081at2759"/>
<proteinExistence type="predicted"/>
<evidence type="ECO:0000259" key="7">
    <source>
        <dbReference type="PROSITE" id="PS50089"/>
    </source>
</evidence>
<evidence type="ECO:0000256" key="1">
    <source>
        <dbReference type="ARBA" id="ARBA00022723"/>
    </source>
</evidence>
<reference evidence="10" key="1">
    <citation type="submission" date="2015-02" db="EMBL/GenBank/DDBJ databases">
        <authorList>
            <person name="Gon?alves P."/>
        </authorList>
    </citation>
    <scope>NUCLEOTIDE SEQUENCE [LARGE SCALE GENOMIC DNA]</scope>
</reference>
<dbReference type="GO" id="GO:0008270">
    <property type="term" value="F:zinc ion binding"/>
    <property type="evidence" value="ECO:0007669"/>
    <property type="project" value="UniProtKB-KW"/>
</dbReference>
<keyword evidence="1 4" id="KW-0479">Metal-binding</keyword>
<dbReference type="PROSITE" id="PS50145">
    <property type="entry name" value="ZF_TRAF"/>
    <property type="match status" value="1"/>
</dbReference>
<feature type="non-terminal residue" evidence="9">
    <location>
        <position position="1"/>
    </location>
</feature>
<evidence type="ECO:0000256" key="6">
    <source>
        <dbReference type="SAM" id="MobiDB-lite"/>
    </source>
</evidence>
<dbReference type="InterPro" id="IPR017907">
    <property type="entry name" value="Znf_RING_CS"/>
</dbReference>
<protein>
    <submittedName>
        <fullName evidence="9">SPOSA6832_03052-mRNA-1:cds</fullName>
    </submittedName>
</protein>
<dbReference type="InterPro" id="IPR001841">
    <property type="entry name" value="Znf_RING"/>
</dbReference>
<keyword evidence="3 4" id="KW-0862">Zinc</keyword>
<evidence type="ECO:0000256" key="4">
    <source>
        <dbReference type="PROSITE-ProRule" id="PRU00207"/>
    </source>
</evidence>
<dbReference type="InterPro" id="IPR001293">
    <property type="entry name" value="Znf_TRAF"/>
</dbReference>
<organism evidence="9 10">
    <name type="scientific">Sporidiobolus salmonicolor</name>
    <name type="common">Yeast-like fungus</name>
    <name type="synonym">Sporobolomyces salmonicolor</name>
    <dbReference type="NCBI Taxonomy" id="5005"/>
    <lineage>
        <taxon>Eukaryota</taxon>
        <taxon>Fungi</taxon>
        <taxon>Dikarya</taxon>
        <taxon>Basidiomycota</taxon>
        <taxon>Pucciniomycotina</taxon>
        <taxon>Microbotryomycetes</taxon>
        <taxon>Sporidiobolales</taxon>
        <taxon>Sporidiobolaceae</taxon>
        <taxon>Sporobolomyces</taxon>
    </lineage>
</organism>
<evidence type="ECO:0000313" key="9">
    <source>
        <dbReference type="EMBL" id="CEQ41341.1"/>
    </source>
</evidence>
<dbReference type="Proteomes" id="UP000243876">
    <property type="component" value="Unassembled WGS sequence"/>
</dbReference>
<evidence type="ECO:0000256" key="2">
    <source>
        <dbReference type="ARBA" id="ARBA00022771"/>
    </source>
</evidence>
<feature type="domain" description="RING-type" evidence="7">
    <location>
        <begin position="32"/>
        <end position="71"/>
    </location>
</feature>
<feature type="coiled-coil region" evidence="5">
    <location>
        <begin position="244"/>
        <end position="271"/>
    </location>
</feature>
<accession>A0A0D6EN85</accession>
<evidence type="ECO:0000256" key="3">
    <source>
        <dbReference type="ARBA" id="ARBA00022833"/>
    </source>
</evidence>
<dbReference type="Pfam" id="PF02176">
    <property type="entry name" value="zf-TRAF"/>
    <property type="match status" value="1"/>
</dbReference>
<evidence type="ECO:0000259" key="8">
    <source>
        <dbReference type="PROSITE" id="PS50145"/>
    </source>
</evidence>
<dbReference type="PROSITE" id="PS00518">
    <property type="entry name" value="ZF_RING_1"/>
    <property type="match status" value="1"/>
</dbReference>
<name>A0A0D6EN85_SPOSA</name>
<dbReference type="InterPro" id="IPR013083">
    <property type="entry name" value="Znf_RING/FYVE/PHD"/>
</dbReference>
<dbReference type="PANTHER" id="PTHR10131">
    <property type="entry name" value="TNF RECEPTOR ASSOCIATED FACTOR"/>
    <property type="match status" value="1"/>
</dbReference>
<gene>
    <name evidence="9" type="primary">SPOSA6832_03052</name>
</gene>
<dbReference type="SMART" id="SM00184">
    <property type="entry name" value="RING"/>
    <property type="match status" value="1"/>
</dbReference>
<keyword evidence="5" id="KW-0175">Coiled coil</keyword>
<sequence length="476" mass="50707">MSAASSSASTSTNPAVDASFDYVDPVSPSLECPICRAPMIHPVMPPSCQHLFCHPCISRALDLSPTCPIDRAPLSLADLVPAPRVVSDLLGELRVKCSNARDGCDQVITRDAVERHVRDECRVEQARKRGGVKGKGGATDVGRGADAEDPREELERCELCEENSHASTCPSAPTPCPYCASALPRSSLSSHLRILCPLVPTPCPHTRHGCLYVGPRSSLALDHLDTECVYEPLQDYLRMQDERVWEVENENWALRRKMRGLEERLGNVERTLEGVKLGMGEYWRAGPTLSTSLASLSTRTHSLSASVSTLSHSHHTHLQTTHHLTDELAALRSVVHGMRLQMGGLLMELQRVSASAYGAAGQGRGGERGRMLRAMGGSASSDPEHEPEGGSSSSFSSDDEQLFPSSCASRFGAPSGVVGGGMGLRAGPVPFPMGMRFVGMGERLGGAGWEGHPLYGPGAYASSAGGGMGMGMGGRL</sequence>
<keyword evidence="10" id="KW-1185">Reference proteome</keyword>
<feature type="region of interest" description="Disordered" evidence="6">
    <location>
        <begin position="358"/>
        <end position="406"/>
    </location>
</feature>
<dbReference type="Gene3D" id="3.30.40.10">
    <property type="entry name" value="Zinc/RING finger domain, C3HC4 (zinc finger)"/>
    <property type="match status" value="2"/>
</dbReference>
<dbReference type="AlphaFoldDB" id="A0A0D6EN85"/>
<dbReference type="PROSITE" id="PS50089">
    <property type="entry name" value="ZF_RING_2"/>
    <property type="match status" value="1"/>
</dbReference>
<dbReference type="EMBL" id="CENE01000013">
    <property type="protein sequence ID" value="CEQ41341.1"/>
    <property type="molecule type" value="Genomic_DNA"/>
</dbReference>
<dbReference type="Pfam" id="PF13923">
    <property type="entry name" value="zf-C3HC4_2"/>
    <property type="match status" value="1"/>
</dbReference>
<dbReference type="PANTHER" id="PTHR10131:SF94">
    <property type="entry name" value="TNF RECEPTOR-ASSOCIATED FACTOR 4"/>
    <property type="match status" value="1"/>
</dbReference>
<feature type="compositionally biased region" description="Low complexity" evidence="6">
    <location>
        <begin position="372"/>
        <end position="381"/>
    </location>
</feature>
<evidence type="ECO:0000313" key="10">
    <source>
        <dbReference type="Proteomes" id="UP000243876"/>
    </source>
</evidence>
<feature type="domain" description="TRAF-type" evidence="8">
    <location>
        <begin position="164"/>
        <end position="210"/>
    </location>
</feature>
<evidence type="ECO:0000256" key="5">
    <source>
        <dbReference type="SAM" id="Coils"/>
    </source>
</evidence>
<dbReference type="SUPFAM" id="SSF49599">
    <property type="entry name" value="TRAF domain-like"/>
    <property type="match status" value="1"/>
</dbReference>
<dbReference type="SUPFAM" id="SSF57850">
    <property type="entry name" value="RING/U-box"/>
    <property type="match status" value="1"/>
</dbReference>